<evidence type="ECO:0000313" key="2">
    <source>
        <dbReference type="EMBL" id="KAF9497906.1"/>
    </source>
</evidence>
<protein>
    <submittedName>
        <fullName evidence="2">Uncharacterized protein</fullName>
    </submittedName>
</protein>
<feature type="region of interest" description="Disordered" evidence="1">
    <location>
        <begin position="117"/>
        <end position="178"/>
    </location>
</feature>
<feature type="compositionally biased region" description="Low complexity" evidence="1">
    <location>
        <begin position="168"/>
        <end position="178"/>
    </location>
</feature>
<gene>
    <name evidence="2" type="ORF">BDN71DRAFT_1504328</name>
</gene>
<dbReference type="EMBL" id="MU154540">
    <property type="protein sequence ID" value="KAF9497906.1"/>
    <property type="molecule type" value="Genomic_DNA"/>
</dbReference>
<organism evidence="2 3">
    <name type="scientific">Pleurotus eryngii</name>
    <name type="common">Boletus of the steppes</name>
    <dbReference type="NCBI Taxonomy" id="5323"/>
    <lineage>
        <taxon>Eukaryota</taxon>
        <taxon>Fungi</taxon>
        <taxon>Dikarya</taxon>
        <taxon>Basidiomycota</taxon>
        <taxon>Agaricomycotina</taxon>
        <taxon>Agaricomycetes</taxon>
        <taxon>Agaricomycetidae</taxon>
        <taxon>Agaricales</taxon>
        <taxon>Pleurotineae</taxon>
        <taxon>Pleurotaceae</taxon>
        <taxon>Pleurotus</taxon>
    </lineage>
</organism>
<reference evidence="2" key="1">
    <citation type="submission" date="2020-11" db="EMBL/GenBank/DDBJ databases">
        <authorList>
            <consortium name="DOE Joint Genome Institute"/>
            <person name="Ahrendt S."/>
            <person name="Riley R."/>
            <person name="Andreopoulos W."/>
            <person name="Labutti K."/>
            <person name="Pangilinan J."/>
            <person name="Ruiz-Duenas F.J."/>
            <person name="Barrasa J.M."/>
            <person name="Sanchez-Garcia M."/>
            <person name="Camarero S."/>
            <person name="Miyauchi S."/>
            <person name="Serrano A."/>
            <person name="Linde D."/>
            <person name="Babiker R."/>
            <person name="Drula E."/>
            <person name="Ayuso-Fernandez I."/>
            <person name="Pacheco R."/>
            <person name="Padilla G."/>
            <person name="Ferreira P."/>
            <person name="Barriuso J."/>
            <person name="Kellner H."/>
            <person name="Castanera R."/>
            <person name="Alfaro M."/>
            <person name="Ramirez L."/>
            <person name="Pisabarro A.G."/>
            <person name="Kuo A."/>
            <person name="Tritt A."/>
            <person name="Lipzen A."/>
            <person name="He G."/>
            <person name="Yan M."/>
            <person name="Ng V."/>
            <person name="Cullen D."/>
            <person name="Martin F."/>
            <person name="Rosso M.-N."/>
            <person name="Henrissat B."/>
            <person name="Hibbett D."/>
            <person name="Martinez A.T."/>
            <person name="Grigoriev I.V."/>
        </authorList>
    </citation>
    <scope>NUCLEOTIDE SEQUENCE</scope>
    <source>
        <strain evidence="2">ATCC 90797</strain>
    </source>
</reference>
<name>A0A9P6A282_PLEER</name>
<sequence length="245" mass="26351">MRRQREEVPPVPAEWQVFVQQTNQWMDDMARQIGNLGREVNRRLESNFNKLDSVDRGLKLVLNMLGRNGLADVEGSVEQTSEPVYQAGGSTYKRTLVSEWAQHHSNTPITLIVAEPAPTAPSSLPPPLPDMPPPPPAVAPPCTPPPAPHHPLSLSQAPASPSTPPLHSPSLTHSPSLPHELLTASSVPALSQTRATSEENVNMDLASSPAAAALIVTVQEPTLRSNTALANPLRALNTNYSILGR</sequence>
<accession>A0A9P6A282</accession>
<comment type="caution">
    <text evidence="2">The sequence shown here is derived from an EMBL/GenBank/DDBJ whole genome shotgun (WGS) entry which is preliminary data.</text>
</comment>
<dbReference type="Proteomes" id="UP000807025">
    <property type="component" value="Unassembled WGS sequence"/>
</dbReference>
<evidence type="ECO:0000256" key="1">
    <source>
        <dbReference type="SAM" id="MobiDB-lite"/>
    </source>
</evidence>
<keyword evidence="3" id="KW-1185">Reference proteome</keyword>
<feature type="compositionally biased region" description="Pro residues" evidence="1">
    <location>
        <begin position="123"/>
        <end position="149"/>
    </location>
</feature>
<dbReference type="AlphaFoldDB" id="A0A9P6A282"/>
<feature type="compositionally biased region" description="Low complexity" evidence="1">
    <location>
        <begin position="150"/>
        <end position="160"/>
    </location>
</feature>
<evidence type="ECO:0000313" key="3">
    <source>
        <dbReference type="Proteomes" id="UP000807025"/>
    </source>
</evidence>
<proteinExistence type="predicted"/>